<sequence length="340" mass="39073">MTEQIQIHTFHKVEQNNQETVLSLGNDPIQTSNQYGLSMRDFRQLLVDVSLIEPRNNVIIASLGPLNCIFTQQHAHILVSLASARFIQFFKQIFNQTDQFKDFELRCLEALLIFVVETLEQQLKDIEKAFEVQQSHSKLAQTRKSITQLLNDTSRALDALDQLIDSNQDVLALSFQNQQFLPRFSSQLAPEFDYQIKFLNENKNIDDFQNMFKISLQQLLQFLENFIFQLESVKTSADQLESYIHASFDVLNLHLNSQQNQILKISVFSEITAAAIAIPNLLFIIFGQNFVNPWCADPQGVLYMDGDGPAIFIGIVGGILCFVYIFVCWNLFKRGLRKYS</sequence>
<keyword evidence="8 9" id="KW-0472">Membrane</keyword>
<evidence type="ECO:0000256" key="1">
    <source>
        <dbReference type="ARBA" id="ARBA00004141"/>
    </source>
</evidence>
<evidence type="ECO:0000256" key="5">
    <source>
        <dbReference type="ARBA" id="ARBA00022946"/>
    </source>
</evidence>
<reference evidence="11" key="2">
    <citation type="submission" date="2020-12" db="EMBL/GenBank/DDBJ databases">
        <title>New Spironucleus salmonicida genome in near-complete chromosomes.</title>
        <authorList>
            <person name="Xu F."/>
            <person name="Kurt Z."/>
            <person name="Jimenez-Gonzalez A."/>
            <person name="Astvaldsson A."/>
            <person name="Andersson J.O."/>
            <person name="Svard S.G."/>
        </authorList>
    </citation>
    <scope>NUCLEOTIDE SEQUENCE</scope>
    <source>
        <strain evidence="11">ATCC 50377</strain>
    </source>
</reference>
<reference evidence="10 11" key="1">
    <citation type="journal article" date="2014" name="PLoS Genet.">
        <title>The Genome of Spironucleus salmonicida Highlights a Fish Pathogen Adapted to Fluctuating Environments.</title>
        <authorList>
            <person name="Xu F."/>
            <person name="Jerlstrom-Hultqvist J."/>
            <person name="Einarsson E."/>
            <person name="Astvaldsson A."/>
            <person name="Svard S.G."/>
            <person name="Andersson J.O."/>
        </authorList>
    </citation>
    <scope>NUCLEOTIDE SEQUENCE</scope>
    <source>
        <strain evidence="11">ATCC 50377</strain>
    </source>
</reference>
<evidence type="ECO:0000256" key="8">
    <source>
        <dbReference type="ARBA" id="ARBA00023136"/>
    </source>
</evidence>
<keyword evidence="5" id="KW-0809">Transit peptide</keyword>
<dbReference type="AlphaFoldDB" id="V6LI16"/>
<dbReference type="VEuPathDB" id="GiardiaDB:SS50377_21187"/>
<evidence type="ECO:0000313" key="10">
    <source>
        <dbReference type="EMBL" id="EST43963.1"/>
    </source>
</evidence>
<evidence type="ECO:0000256" key="4">
    <source>
        <dbReference type="ARBA" id="ARBA00022842"/>
    </source>
</evidence>
<dbReference type="GO" id="GO:0016020">
    <property type="term" value="C:membrane"/>
    <property type="evidence" value="ECO:0007669"/>
    <property type="project" value="UniProtKB-SubCell"/>
</dbReference>
<dbReference type="EMBL" id="AUWU02000001">
    <property type="protein sequence ID" value="KAH0577833.1"/>
    <property type="molecule type" value="Genomic_DNA"/>
</dbReference>
<name>V6LI16_9EUKA</name>
<keyword evidence="3 9" id="KW-0812">Transmembrane</keyword>
<dbReference type="EMBL" id="KI546130">
    <property type="protein sequence ID" value="EST43963.1"/>
    <property type="molecule type" value="Genomic_DNA"/>
</dbReference>
<evidence type="ECO:0000256" key="7">
    <source>
        <dbReference type="ARBA" id="ARBA00023065"/>
    </source>
</evidence>
<evidence type="ECO:0000256" key="9">
    <source>
        <dbReference type="SAM" id="Phobius"/>
    </source>
</evidence>
<feature type="transmembrane region" description="Helical" evidence="9">
    <location>
        <begin position="271"/>
        <end position="291"/>
    </location>
</feature>
<evidence type="ECO:0000313" key="12">
    <source>
        <dbReference type="Proteomes" id="UP000018208"/>
    </source>
</evidence>
<dbReference type="Proteomes" id="UP000018208">
    <property type="component" value="Unassembled WGS sequence"/>
</dbReference>
<keyword evidence="2" id="KW-0813">Transport</keyword>
<dbReference type="PANTHER" id="PTHR13890:SF0">
    <property type="entry name" value="MAGNESIUM TRANSPORTER MRS2 HOMOLOG, MITOCHONDRIAL"/>
    <property type="match status" value="1"/>
</dbReference>
<keyword evidence="6 9" id="KW-1133">Transmembrane helix</keyword>
<evidence type="ECO:0000256" key="2">
    <source>
        <dbReference type="ARBA" id="ARBA00022448"/>
    </source>
</evidence>
<evidence type="ECO:0000256" key="6">
    <source>
        <dbReference type="ARBA" id="ARBA00022989"/>
    </source>
</evidence>
<dbReference type="GO" id="GO:0015095">
    <property type="term" value="F:magnesium ion transmembrane transporter activity"/>
    <property type="evidence" value="ECO:0007669"/>
    <property type="project" value="TreeGrafter"/>
</dbReference>
<keyword evidence="12" id="KW-1185">Reference proteome</keyword>
<dbReference type="Gene3D" id="1.20.58.340">
    <property type="entry name" value="Magnesium transport protein CorA, transmembrane region"/>
    <property type="match status" value="1"/>
</dbReference>
<evidence type="ECO:0000313" key="11">
    <source>
        <dbReference type="EMBL" id="KAH0577833.1"/>
    </source>
</evidence>
<dbReference type="PANTHER" id="PTHR13890">
    <property type="entry name" value="RNA SPLICING PROTEIN MRS2, MITOCHONDRIAL"/>
    <property type="match status" value="1"/>
</dbReference>
<organism evidence="10">
    <name type="scientific">Spironucleus salmonicida</name>
    <dbReference type="NCBI Taxonomy" id="348837"/>
    <lineage>
        <taxon>Eukaryota</taxon>
        <taxon>Metamonada</taxon>
        <taxon>Diplomonadida</taxon>
        <taxon>Hexamitidae</taxon>
        <taxon>Hexamitinae</taxon>
        <taxon>Spironucleus</taxon>
    </lineage>
</organism>
<keyword evidence="7" id="KW-0406">Ion transport</keyword>
<proteinExistence type="predicted"/>
<gene>
    <name evidence="10" type="ORF">SS50377_16270</name>
    <name evidence="11" type="ORF">SS50377_21187</name>
</gene>
<comment type="subcellular location">
    <subcellularLocation>
        <location evidence="1">Membrane</location>
        <topology evidence="1">Multi-pass membrane protein</topology>
    </subcellularLocation>
</comment>
<keyword evidence="4" id="KW-0460">Magnesium</keyword>
<protein>
    <submittedName>
        <fullName evidence="10">Transmembrane domain-containing protein</fullName>
    </submittedName>
</protein>
<accession>V6LI16</accession>
<evidence type="ECO:0000256" key="3">
    <source>
        <dbReference type="ARBA" id="ARBA00022692"/>
    </source>
</evidence>
<dbReference type="InterPro" id="IPR039204">
    <property type="entry name" value="MRS2-like"/>
</dbReference>
<feature type="transmembrane region" description="Helical" evidence="9">
    <location>
        <begin position="311"/>
        <end position="332"/>
    </location>
</feature>